<dbReference type="Gene3D" id="2.60.40.2500">
    <property type="match status" value="1"/>
</dbReference>
<dbReference type="CDD" id="cd06911">
    <property type="entry name" value="VirB9_CagX_TrbG"/>
    <property type="match status" value="1"/>
</dbReference>
<feature type="compositionally biased region" description="Low complexity" evidence="3">
    <location>
        <begin position="44"/>
        <end position="55"/>
    </location>
</feature>
<dbReference type="InterPro" id="IPR033645">
    <property type="entry name" value="VirB9/CagX/TrbG_C"/>
</dbReference>
<keyword evidence="6" id="KW-1185">Reference proteome</keyword>
<gene>
    <name evidence="5" type="ORF">AFERRID_26610</name>
</gene>
<dbReference type="Proteomes" id="UP000280188">
    <property type="component" value="Chromosome"/>
</dbReference>
<accession>A0A2Z6INZ7</accession>
<organism evidence="5 6">
    <name type="scientific">Acidithiobacillus ferridurans</name>
    <dbReference type="NCBI Taxonomy" id="1232575"/>
    <lineage>
        <taxon>Bacteria</taxon>
        <taxon>Pseudomonadati</taxon>
        <taxon>Pseudomonadota</taxon>
        <taxon>Acidithiobacillia</taxon>
        <taxon>Acidithiobacillales</taxon>
        <taxon>Acidithiobacillaceae</taxon>
        <taxon>Acidithiobacillus</taxon>
    </lineage>
</organism>
<dbReference type="EMBL" id="AP018795">
    <property type="protein sequence ID" value="BBF66443.1"/>
    <property type="molecule type" value="Genomic_DNA"/>
</dbReference>
<evidence type="ECO:0000313" key="6">
    <source>
        <dbReference type="Proteomes" id="UP000280188"/>
    </source>
</evidence>
<proteinExistence type="inferred from homology"/>
<evidence type="ECO:0000313" key="5">
    <source>
        <dbReference type="EMBL" id="BBF66443.1"/>
    </source>
</evidence>
<reference evidence="5 6" key="1">
    <citation type="journal article" date="2018" name="Microbiol. Resour. Announc.">
        <title>Complete Genome Sequence of Acidithiobacillus ferridurans JCM 18981.</title>
        <authorList>
            <person name="Miyauchi T."/>
            <person name="Kouzuma A."/>
            <person name="Abe T."/>
            <person name="Watanabe K."/>
        </authorList>
    </citation>
    <scope>NUCLEOTIDE SEQUENCE [LARGE SCALE GENOMIC DNA]</scope>
    <source>
        <strain evidence="6">ATCC 33020 / DSM 29468 / JCM 18981 / 11Fe</strain>
    </source>
</reference>
<dbReference type="InterPro" id="IPR010258">
    <property type="entry name" value="Conjugal_tfr_TrbG/VirB9/CagX"/>
</dbReference>
<evidence type="ECO:0000256" key="3">
    <source>
        <dbReference type="SAM" id="MobiDB-lite"/>
    </source>
</evidence>
<feature type="region of interest" description="Disordered" evidence="3">
    <location>
        <begin position="236"/>
        <end position="261"/>
    </location>
</feature>
<comment type="similarity">
    <text evidence="1">Belongs to the TrbG/VirB9 family.</text>
</comment>
<dbReference type="Pfam" id="PF03524">
    <property type="entry name" value="CagX"/>
    <property type="match status" value="1"/>
</dbReference>
<evidence type="ECO:0000256" key="1">
    <source>
        <dbReference type="ARBA" id="ARBA00006135"/>
    </source>
</evidence>
<feature type="signal peptide" evidence="4">
    <location>
        <begin position="1"/>
        <end position="25"/>
    </location>
</feature>
<name>A0A2Z6INZ7_ACIFI</name>
<keyword evidence="2 4" id="KW-0732">Signal</keyword>
<feature type="compositionally biased region" description="Basic and acidic residues" evidence="3">
    <location>
        <begin position="239"/>
        <end position="259"/>
    </location>
</feature>
<dbReference type="InterPro" id="IPR038161">
    <property type="entry name" value="VirB9/CagX/TrbG_C_sf"/>
</dbReference>
<dbReference type="KEGG" id="afj:AFERRID_26610"/>
<evidence type="ECO:0000256" key="4">
    <source>
        <dbReference type="SAM" id="SignalP"/>
    </source>
</evidence>
<dbReference type="AlphaFoldDB" id="A0A2Z6INZ7"/>
<evidence type="ECO:0000256" key="2">
    <source>
        <dbReference type="ARBA" id="ARBA00022729"/>
    </source>
</evidence>
<protein>
    <submittedName>
        <fullName evidence="5">Uncharacterized protein</fullName>
    </submittedName>
</protein>
<feature type="region of interest" description="Disordered" evidence="3">
    <location>
        <begin position="44"/>
        <end position="66"/>
    </location>
</feature>
<feature type="chain" id="PRO_5043354978" evidence="4">
    <location>
        <begin position="26"/>
        <end position="372"/>
    </location>
</feature>
<dbReference type="RefSeq" id="WP_126605445.1">
    <property type="nucleotide sequence ID" value="NZ_AP018795.1"/>
</dbReference>
<sequence>MKTRTWLSLSLAALPGLALPGLALAGVDTNLPPVMPVVHLGGKPAPAGAKTPAHGSSATTLTPGAALSNPLANQKVPAISPAAAEKMASAHVWQQSIATPPEGPETPETAMLARQSLAASYAMDHTPPVISGANGTIHSLSGRPALVCSPLHTCIIELPDGVKPVTTVGVSKSEWNVQQALVGKQPEIFLSPKFKGLHQNIVVAATDHGRPINYEIRLVSDAVHYIPALKIEDSGGEVRSWKKPDDNTRSEQSPTDHKAQAPRVLPLPNIRLDHVNLHWRIHCGGGGWFSSSDCAPIRPLRVYDDGTHTFIDMPQGLASHGGFPILQARNASGHLIGVDTQIRGNTYVVDSVPAEILLRLGSEVVTIKQEGK</sequence>